<dbReference type="Proteomes" id="UP000314294">
    <property type="component" value="Unassembled WGS sequence"/>
</dbReference>
<reference evidence="2 3" key="1">
    <citation type="submission" date="2019-03" db="EMBL/GenBank/DDBJ databases">
        <title>First draft genome of Liparis tanakae, snailfish: a comprehensive survey of snailfish specific genes.</title>
        <authorList>
            <person name="Kim W."/>
            <person name="Song I."/>
            <person name="Jeong J.-H."/>
            <person name="Kim D."/>
            <person name="Kim S."/>
            <person name="Ryu S."/>
            <person name="Song J.Y."/>
            <person name="Lee S.K."/>
        </authorList>
    </citation>
    <scope>NUCLEOTIDE SEQUENCE [LARGE SCALE GENOMIC DNA]</scope>
    <source>
        <tissue evidence="2">Muscle</tissue>
    </source>
</reference>
<feature type="compositionally biased region" description="Basic residues" evidence="1">
    <location>
        <begin position="19"/>
        <end position="28"/>
    </location>
</feature>
<proteinExistence type="predicted"/>
<evidence type="ECO:0000313" key="3">
    <source>
        <dbReference type="Proteomes" id="UP000314294"/>
    </source>
</evidence>
<gene>
    <name evidence="2" type="ORF">EYF80_030359</name>
</gene>
<sequence>MEMKRLMEVRQSPRSMSKRERRRRRRRRRRKSIQCFSIFTQQICVFYLPVNPLPVNGLKKRWRLRGDEQLLAEAFALSERHGLLVPLFTASSPRLAGEMTTSGPVSEARRDPVLRSSGPPVLRSTFNTDRAPAPRGLR</sequence>
<evidence type="ECO:0000313" key="2">
    <source>
        <dbReference type="EMBL" id="TNN59444.1"/>
    </source>
</evidence>
<dbReference type="EMBL" id="SRLO01000356">
    <property type="protein sequence ID" value="TNN59444.1"/>
    <property type="molecule type" value="Genomic_DNA"/>
</dbReference>
<feature type="region of interest" description="Disordered" evidence="1">
    <location>
        <begin position="1"/>
        <end position="28"/>
    </location>
</feature>
<comment type="caution">
    <text evidence="2">The sequence shown here is derived from an EMBL/GenBank/DDBJ whole genome shotgun (WGS) entry which is preliminary data.</text>
</comment>
<protein>
    <submittedName>
        <fullName evidence="2">Uncharacterized protein</fullName>
    </submittedName>
</protein>
<evidence type="ECO:0000256" key="1">
    <source>
        <dbReference type="SAM" id="MobiDB-lite"/>
    </source>
</evidence>
<keyword evidence="3" id="KW-1185">Reference proteome</keyword>
<feature type="region of interest" description="Disordered" evidence="1">
    <location>
        <begin position="95"/>
        <end position="138"/>
    </location>
</feature>
<organism evidence="2 3">
    <name type="scientific">Liparis tanakae</name>
    <name type="common">Tanaka's snailfish</name>
    <dbReference type="NCBI Taxonomy" id="230148"/>
    <lineage>
        <taxon>Eukaryota</taxon>
        <taxon>Metazoa</taxon>
        <taxon>Chordata</taxon>
        <taxon>Craniata</taxon>
        <taxon>Vertebrata</taxon>
        <taxon>Euteleostomi</taxon>
        <taxon>Actinopterygii</taxon>
        <taxon>Neopterygii</taxon>
        <taxon>Teleostei</taxon>
        <taxon>Neoteleostei</taxon>
        <taxon>Acanthomorphata</taxon>
        <taxon>Eupercaria</taxon>
        <taxon>Perciformes</taxon>
        <taxon>Cottioidei</taxon>
        <taxon>Cottales</taxon>
        <taxon>Liparidae</taxon>
        <taxon>Liparis</taxon>
    </lineage>
</organism>
<accession>A0A4Z2H3Q0</accession>
<name>A0A4Z2H3Q0_9TELE</name>
<dbReference type="AlphaFoldDB" id="A0A4Z2H3Q0"/>